<dbReference type="Gene3D" id="2.40.30.170">
    <property type="match status" value="1"/>
</dbReference>
<dbReference type="EMBL" id="PZKG01000004">
    <property type="protein sequence ID" value="PTE23452.1"/>
    <property type="molecule type" value="Genomic_DNA"/>
</dbReference>
<dbReference type="Proteomes" id="UP000241010">
    <property type="component" value="Unassembled WGS sequence"/>
</dbReference>
<evidence type="ECO:0000256" key="2">
    <source>
        <dbReference type="SAM" id="Coils"/>
    </source>
</evidence>
<dbReference type="NCBIfam" id="TIGR01730">
    <property type="entry name" value="RND_mfp"/>
    <property type="match status" value="1"/>
</dbReference>
<dbReference type="InterPro" id="IPR058625">
    <property type="entry name" value="MdtA-like_BSH"/>
</dbReference>
<evidence type="ECO:0000256" key="1">
    <source>
        <dbReference type="ARBA" id="ARBA00009477"/>
    </source>
</evidence>
<proteinExistence type="inferred from homology"/>
<dbReference type="Gene3D" id="1.10.287.470">
    <property type="entry name" value="Helix hairpin bin"/>
    <property type="match status" value="1"/>
</dbReference>
<dbReference type="AlphaFoldDB" id="A0A2T4JZV5"/>
<dbReference type="GO" id="GO:0015562">
    <property type="term" value="F:efflux transmembrane transporter activity"/>
    <property type="evidence" value="ECO:0007669"/>
    <property type="project" value="TreeGrafter"/>
</dbReference>
<dbReference type="GO" id="GO:1990281">
    <property type="term" value="C:efflux pump complex"/>
    <property type="evidence" value="ECO:0007669"/>
    <property type="project" value="TreeGrafter"/>
</dbReference>
<feature type="chain" id="PRO_5015650524" description="Multidrug resistance protein MdtA-like barrel-sandwich hybrid domain-containing protein" evidence="3">
    <location>
        <begin position="21"/>
        <end position="286"/>
    </location>
</feature>
<reference evidence="5 6" key="1">
    <citation type="submission" date="2018-03" db="EMBL/GenBank/DDBJ databases">
        <title>Cereibacter changlensis.</title>
        <authorList>
            <person name="Meyer T.E."/>
            <person name="Miller S."/>
            <person name="Lodha T."/>
            <person name="Gandham S."/>
            <person name="Chintalapati S."/>
            <person name="Chintalapati V.R."/>
        </authorList>
    </citation>
    <scope>NUCLEOTIDE SEQUENCE [LARGE SCALE GENOMIC DNA]</scope>
    <source>
        <strain evidence="5 6">JA139</strain>
    </source>
</reference>
<organism evidence="5 6">
    <name type="scientific">Cereibacter changlensis JA139</name>
    <dbReference type="NCBI Taxonomy" id="1188249"/>
    <lineage>
        <taxon>Bacteria</taxon>
        <taxon>Pseudomonadati</taxon>
        <taxon>Pseudomonadota</taxon>
        <taxon>Alphaproteobacteria</taxon>
        <taxon>Rhodobacterales</taxon>
        <taxon>Paracoccaceae</taxon>
        <taxon>Cereibacter</taxon>
    </lineage>
</organism>
<dbReference type="RefSeq" id="WP_107662176.1">
    <property type="nucleotide sequence ID" value="NZ_PZKG01000004.1"/>
</dbReference>
<evidence type="ECO:0000256" key="3">
    <source>
        <dbReference type="SAM" id="SignalP"/>
    </source>
</evidence>
<keyword evidence="6" id="KW-1185">Reference proteome</keyword>
<evidence type="ECO:0000313" key="6">
    <source>
        <dbReference type="Proteomes" id="UP000241010"/>
    </source>
</evidence>
<dbReference type="PANTHER" id="PTHR30469:SF15">
    <property type="entry name" value="HLYD FAMILY OF SECRETION PROTEINS"/>
    <property type="match status" value="1"/>
</dbReference>
<name>A0A2T4JZV5_9RHOB</name>
<keyword evidence="2" id="KW-0175">Coiled coil</keyword>
<feature type="coiled-coil region" evidence="2">
    <location>
        <begin position="106"/>
        <end position="164"/>
    </location>
</feature>
<accession>A0A2T4JZV5</accession>
<dbReference type="SUPFAM" id="SSF111369">
    <property type="entry name" value="HlyD-like secretion proteins"/>
    <property type="match status" value="1"/>
</dbReference>
<dbReference type="OrthoDB" id="7862879at2"/>
<dbReference type="PANTHER" id="PTHR30469">
    <property type="entry name" value="MULTIDRUG RESISTANCE PROTEIN MDTA"/>
    <property type="match status" value="1"/>
</dbReference>
<comment type="similarity">
    <text evidence="1">Belongs to the membrane fusion protein (MFP) (TC 8.A.1) family.</text>
</comment>
<feature type="signal peptide" evidence="3">
    <location>
        <begin position="1"/>
        <end position="20"/>
    </location>
</feature>
<keyword evidence="3" id="KW-0732">Signal</keyword>
<evidence type="ECO:0000313" key="5">
    <source>
        <dbReference type="EMBL" id="PTE23452.1"/>
    </source>
</evidence>
<feature type="domain" description="Multidrug resistance protein MdtA-like barrel-sandwich hybrid" evidence="4">
    <location>
        <begin position="52"/>
        <end position="208"/>
    </location>
</feature>
<sequence length="286" mass="29844">MSWADCALPLVLLWPACALAQQAPTPYAPSPYAQQPWAGAEMPVSCAVRASREVKVAPPVSGVIETVEVRPGQQVAAGDVLVRFDAALGRAELALAEARAADASARDSAATRVAALQVRLARLERALKSRAISESEVETARLDLDSARGDLARAEAELHLAALEADRVRLGVERSVVRSPVAGTVAEALIDPGEAPDAQQPIATITVTDPLRVEAYVPAAEVPAFIAASDFRARIGGAEHGLDFDYAAPLADVSSSTISVFFTLQAPGLLPGLDCVIVAPSRVTGE</sequence>
<protein>
    <recommendedName>
        <fullName evidence="4">Multidrug resistance protein MdtA-like barrel-sandwich hybrid domain-containing protein</fullName>
    </recommendedName>
</protein>
<comment type="caution">
    <text evidence="5">The sequence shown here is derived from an EMBL/GenBank/DDBJ whole genome shotgun (WGS) entry which is preliminary data.</text>
</comment>
<evidence type="ECO:0000259" key="4">
    <source>
        <dbReference type="Pfam" id="PF25917"/>
    </source>
</evidence>
<gene>
    <name evidence="5" type="ORF">C5F48_01690</name>
</gene>
<dbReference type="InterPro" id="IPR006143">
    <property type="entry name" value="RND_pump_MFP"/>
</dbReference>
<dbReference type="Gene3D" id="2.40.50.100">
    <property type="match status" value="1"/>
</dbReference>
<dbReference type="Pfam" id="PF25917">
    <property type="entry name" value="BSH_RND"/>
    <property type="match status" value="1"/>
</dbReference>